<comment type="similarity">
    <text evidence="2 5">Belongs to the acyl-CoA dehydrogenase family.</text>
</comment>
<feature type="domain" description="Acyl-CoA oxidase/dehydrogenase middle" evidence="7">
    <location>
        <begin position="128"/>
        <end position="226"/>
    </location>
</feature>
<dbReference type="SUPFAM" id="SSF47203">
    <property type="entry name" value="Acyl-CoA dehydrogenase C-terminal domain-like"/>
    <property type="match status" value="1"/>
</dbReference>
<keyword evidence="5" id="KW-0560">Oxidoreductase</keyword>
<feature type="domain" description="Acyl-CoA dehydrogenase/oxidase N-terminal" evidence="8">
    <location>
        <begin position="16"/>
        <end position="124"/>
    </location>
</feature>
<keyword evidence="10" id="KW-1185">Reference proteome</keyword>
<dbReference type="PANTHER" id="PTHR43884:SF40">
    <property type="entry name" value="ACYL-COA DEHYDROGENASE"/>
    <property type="match status" value="1"/>
</dbReference>
<protein>
    <submittedName>
        <fullName evidence="9">Acyl-CoA dehydrogenase family protein</fullName>
    </submittedName>
</protein>
<dbReference type="InterPro" id="IPR006091">
    <property type="entry name" value="Acyl-CoA_Oxase/DH_mid-dom"/>
</dbReference>
<dbReference type="InterPro" id="IPR037069">
    <property type="entry name" value="AcylCoA_DH/ox_N_sf"/>
</dbReference>
<evidence type="ECO:0000256" key="2">
    <source>
        <dbReference type="ARBA" id="ARBA00009347"/>
    </source>
</evidence>
<evidence type="ECO:0000256" key="4">
    <source>
        <dbReference type="ARBA" id="ARBA00022827"/>
    </source>
</evidence>
<dbReference type="Gene3D" id="2.40.110.10">
    <property type="entry name" value="Butyryl-CoA Dehydrogenase, subunit A, domain 2"/>
    <property type="match status" value="1"/>
</dbReference>
<sequence>MPAVEEEDPVDDSDVNEIVASVRRFIREKVVPLEARIDETDTIPEDLRAAAAAMGLYGFAIPEEYGGLGLTMSQEVSLVMELGWTTPAFRSMFGTNNGIAGHVLLEGATEEQKKLHLPRLASGEWTAAFALTEAEAGSDPGDLRTSARRGADGGWVLNGAKRFITNAPVADVFMVFARDADNPGRGADGISAFLVPAATPGLVVGPRDHKMGQQGAWTAEVFLDDVAVPDAALIGGDAGLGQGYRTAMRCLAHGRLHIAALCVGLAQRLLEETVAYAKSRSQSGHPIAEFQLIQGLIADSQTDVYAGRAMVVAAAGEFDRREDLRMAPSCAKYFCSEMVGRVADRAVQVHGGAGYMRGVPVERFYRDARLFRIYEGTSQIQQIVIAKQALARDGRA</sequence>
<proteinExistence type="inferred from homology"/>
<comment type="caution">
    <text evidence="9">The sequence shown here is derived from an EMBL/GenBank/DDBJ whole genome shotgun (WGS) entry which is preliminary data.</text>
</comment>
<dbReference type="EMBL" id="JBEZFP010000003">
    <property type="protein sequence ID" value="MEU8132225.1"/>
    <property type="molecule type" value="Genomic_DNA"/>
</dbReference>
<dbReference type="Proteomes" id="UP001551482">
    <property type="component" value="Unassembled WGS sequence"/>
</dbReference>
<organism evidence="9 10">
    <name type="scientific">Streptodolium elevatio</name>
    <dbReference type="NCBI Taxonomy" id="3157996"/>
    <lineage>
        <taxon>Bacteria</taxon>
        <taxon>Bacillati</taxon>
        <taxon>Actinomycetota</taxon>
        <taxon>Actinomycetes</taxon>
        <taxon>Kitasatosporales</taxon>
        <taxon>Streptomycetaceae</taxon>
        <taxon>Streptodolium</taxon>
    </lineage>
</organism>
<comment type="cofactor">
    <cofactor evidence="1 5">
        <name>FAD</name>
        <dbReference type="ChEBI" id="CHEBI:57692"/>
    </cofactor>
</comment>
<dbReference type="RefSeq" id="WP_358347711.1">
    <property type="nucleotide sequence ID" value="NZ_JBEZFP010000003.1"/>
</dbReference>
<dbReference type="SUPFAM" id="SSF56645">
    <property type="entry name" value="Acyl-CoA dehydrogenase NM domain-like"/>
    <property type="match status" value="1"/>
</dbReference>
<dbReference type="Pfam" id="PF02771">
    <property type="entry name" value="Acyl-CoA_dh_N"/>
    <property type="match status" value="1"/>
</dbReference>
<dbReference type="InterPro" id="IPR009100">
    <property type="entry name" value="AcylCoA_DH/oxidase_NM_dom_sf"/>
</dbReference>
<evidence type="ECO:0000259" key="6">
    <source>
        <dbReference type="Pfam" id="PF00441"/>
    </source>
</evidence>
<feature type="domain" description="Acyl-CoA dehydrogenase/oxidase C-terminal" evidence="6">
    <location>
        <begin position="241"/>
        <end position="389"/>
    </location>
</feature>
<dbReference type="InterPro" id="IPR009075">
    <property type="entry name" value="AcylCo_DH/oxidase_C"/>
</dbReference>
<gene>
    <name evidence="9" type="ORF">AB0C36_01825</name>
</gene>
<evidence type="ECO:0000256" key="1">
    <source>
        <dbReference type="ARBA" id="ARBA00001974"/>
    </source>
</evidence>
<evidence type="ECO:0000256" key="5">
    <source>
        <dbReference type="RuleBase" id="RU362125"/>
    </source>
</evidence>
<dbReference type="InterPro" id="IPR036250">
    <property type="entry name" value="AcylCo_DH-like_C"/>
</dbReference>
<dbReference type="Gene3D" id="1.10.540.10">
    <property type="entry name" value="Acyl-CoA dehydrogenase/oxidase, N-terminal domain"/>
    <property type="match status" value="1"/>
</dbReference>
<dbReference type="PANTHER" id="PTHR43884">
    <property type="entry name" value="ACYL-COA DEHYDROGENASE"/>
    <property type="match status" value="1"/>
</dbReference>
<dbReference type="InterPro" id="IPR046373">
    <property type="entry name" value="Acyl-CoA_Oxase/DH_mid-dom_sf"/>
</dbReference>
<reference evidence="9 10" key="1">
    <citation type="submission" date="2024-06" db="EMBL/GenBank/DDBJ databases">
        <title>The Natural Products Discovery Center: Release of the First 8490 Sequenced Strains for Exploring Actinobacteria Biosynthetic Diversity.</title>
        <authorList>
            <person name="Kalkreuter E."/>
            <person name="Kautsar S.A."/>
            <person name="Yang D."/>
            <person name="Bader C.D."/>
            <person name="Teijaro C.N."/>
            <person name="Fluegel L."/>
            <person name="Davis C.M."/>
            <person name="Simpson J.R."/>
            <person name="Lauterbach L."/>
            <person name="Steele A.D."/>
            <person name="Gui C."/>
            <person name="Meng S."/>
            <person name="Li G."/>
            <person name="Viehrig K."/>
            <person name="Ye F."/>
            <person name="Su P."/>
            <person name="Kiefer A.F."/>
            <person name="Nichols A."/>
            <person name="Cepeda A.J."/>
            <person name="Yan W."/>
            <person name="Fan B."/>
            <person name="Jiang Y."/>
            <person name="Adhikari A."/>
            <person name="Zheng C.-J."/>
            <person name="Schuster L."/>
            <person name="Cowan T.M."/>
            <person name="Smanski M.J."/>
            <person name="Chevrette M.G."/>
            <person name="De Carvalho L.P.S."/>
            <person name="Shen B."/>
        </authorList>
    </citation>
    <scope>NUCLEOTIDE SEQUENCE [LARGE SCALE GENOMIC DNA]</scope>
    <source>
        <strain evidence="9 10">NPDC048946</strain>
    </source>
</reference>
<dbReference type="PIRSF" id="PIRSF016578">
    <property type="entry name" value="HsaA"/>
    <property type="match status" value="1"/>
</dbReference>
<dbReference type="Gene3D" id="1.20.140.10">
    <property type="entry name" value="Butyryl-CoA Dehydrogenase, subunit A, domain 3"/>
    <property type="match status" value="1"/>
</dbReference>
<evidence type="ECO:0000259" key="7">
    <source>
        <dbReference type="Pfam" id="PF02770"/>
    </source>
</evidence>
<evidence type="ECO:0000313" key="9">
    <source>
        <dbReference type="EMBL" id="MEU8132225.1"/>
    </source>
</evidence>
<dbReference type="InterPro" id="IPR013786">
    <property type="entry name" value="AcylCoA_DH/ox_N"/>
</dbReference>
<evidence type="ECO:0000313" key="10">
    <source>
        <dbReference type="Proteomes" id="UP001551482"/>
    </source>
</evidence>
<keyword evidence="4 5" id="KW-0274">FAD</keyword>
<evidence type="ECO:0000259" key="8">
    <source>
        <dbReference type="Pfam" id="PF02771"/>
    </source>
</evidence>
<keyword evidence="3 5" id="KW-0285">Flavoprotein</keyword>
<name>A0ABV3D903_9ACTN</name>
<dbReference type="Pfam" id="PF02770">
    <property type="entry name" value="Acyl-CoA_dh_M"/>
    <property type="match status" value="1"/>
</dbReference>
<evidence type="ECO:0000256" key="3">
    <source>
        <dbReference type="ARBA" id="ARBA00022630"/>
    </source>
</evidence>
<accession>A0ABV3D903</accession>
<dbReference type="Pfam" id="PF00441">
    <property type="entry name" value="Acyl-CoA_dh_1"/>
    <property type="match status" value="1"/>
</dbReference>